<reference evidence="2" key="1">
    <citation type="submission" date="2022-10" db="EMBL/GenBank/DDBJ databases">
        <authorList>
            <person name="Mo P."/>
        </authorList>
    </citation>
    <scope>NUCLEOTIDE SEQUENCE</scope>
    <source>
        <strain evidence="2">HUAS 13-4</strain>
    </source>
</reference>
<accession>A0ABY6EE33</accession>
<protein>
    <recommendedName>
        <fullName evidence="1">ESAT-6-like protein</fullName>
    </recommendedName>
</protein>
<dbReference type="InterPro" id="IPR010310">
    <property type="entry name" value="T7SS_ESAT-6-like"/>
</dbReference>
<evidence type="ECO:0000313" key="2">
    <source>
        <dbReference type="EMBL" id="UXY24143.1"/>
    </source>
</evidence>
<keyword evidence="3" id="KW-1185">Reference proteome</keyword>
<dbReference type="Gene3D" id="1.10.287.1060">
    <property type="entry name" value="ESAT-6-like"/>
    <property type="match status" value="1"/>
</dbReference>
<evidence type="ECO:0000256" key="1">
    <source>
        <dbReference type="RuleBase" id="RU362001"/>
    </source>
</evidence>
<comment type="similarity">
    <text evidence="1">Belongs to the WXG100 family.</text>
</comment>
<organism evidence="2 3">
    <name type="scientific">Streptomyces cynarae</name>
    <dbReference type="NCBI Taxonomy" id="2981134"/>
    <lineage>
        <taxon>Bacteria</taxon>
        <taxon>Bacillati</taxon>
        <taxon>Actinomycetota</taxon>
        <taxon>Actinomycetes</taxon>
        <taxon>Kitasatosporales</taxon>
        <taxon>Streptomycetaceae</taxon>
        <taxon>Streptomyces</taxon>
    </lineage>
</organism>
<name>A0ABY6EE33_9ACTN</name>
<dbReference type="RefSeq" id="WP_263234374.1">
    <property type="nucleotide sequence ID" value="NZ_CP106793.1"/>
</dbReference>
<proteinExistence type="inferred from homology"/>
<dbReference type="Proteomes" id="UP001061298">
    <property type="component" value="Chromosome"/>
</dbReference>
<evidence type="ECO:0000313" key="3">
    <source>
        <dbReference type="Proteomes" id="UP001061298"/>
    </source>
</evidence>
<dbReference type="Pfam" id="PF06013">
    <property type="entry name" value="WXG100"/>
    <property type="match status" value="1"/>
</dbReference>
<dbReference type="InterPro" id="IPR036689">
    <property type="entry name" value="ESAT-6-like_sf"/>
</dbReference>
<dbReference type="NCBIfam" id="TIGR03930">
    <property type="entry name" value="WXG100_ESAT6"/>
    <property type="match status" value="1"/>
</dbReference>
<gene>
    <name evidence="2" type="ORF">N8I84_39750</name>
</gene>
<dbReference type="EMBL" id="CP106793">
    <property type="protein sequence ID" value="UXY24143.1"/>
    <property type="molecule type" value="Genomic_DNA"/>
</dbReference>
<dbReference type="SUPFAM" id="SSF140453">
    <property type="entry name" value="EsxAB dimer-like"/>
    <property type="match status" value="1"/>
</dbReference>
<sequence>MPGQLTVKLEDLAQAAEDIGSIANAIQDHLAELDDAVRRIADTWEGDAHDAFHGYCRQWRSSSRDLHRALRDLQKIVETAHGNYAGARAANVRMWRGR</sequence>